<protein>
    <recommendedName>
        <fullName evidence="10">C2H2-type domain-containing protein</fullName>
    </recommendedName>
</protein>
<evidence type="ECO:0000256" key="3">
    <source>
        <dbReference type="ARBA" id="ARBA00022737"/>
    </source>
</evidence>
<feature type="domain" description="C2H2-type" evidence="10">
    <location>
        <begin position="119"/>
        <end position="151"/>
    </location>
</feature>
<dbReference type="SMART" id="SM00355">
    <property type="entry name" value="ZnF_C2H2"/>
    <property type="match status" value="5"/>
</dbReference>
<dbReference type="EMBL" id="JABSTV010001254">
    <property type="protein sequence ID" value="KAH7939201.1"/>
    <property type="molecule type" value="Genomic_DNA"/>
</dbReference>
<reference evidence="11" key="1">
    <citation type="journal article" date="2020" name="Cell">
        <title>Large-Scale Comparative Analyses of Tick Genomes Elucidate Their Genetic Diversity and Vector Capacities.</title>
        <authorList>
            <consortium name="Tick Genome and Microbiome Consortium (TIGMIC)"/>
            <person name="Jia N."/>
            <person name="Wang J."/>
            <person name="Shi W."/>
            <person name="Du L."/>
            <person name="Sun Y."/>
            <person name="Zhan W."/>
            <person name="Jiang J.F."/>
            <person name="Wang Q."/>
            <person name="Zhang B."/>
            <person name="Ji P."/>
            <person name="Bell-Sakyi L."/>
            <person name="Cui X.M."/>
            <person name="Yuan T.T."/>
            <person name="Jiang B.G."/>
            <person name="Yang W.F."/>
            <person name="Lam T.T."/>
            <person name="Chang Q.C."/>
            <person name="Ding S.J."/>
            <person name="Wang X.J."/>
            <person name="Zhu J.G."/>
            <person name="Ruan X.D."/>
            <person name="Zhao L."/>
            <person name="Wei J.T."/>
            <person name="Ye R.Z."/>
            <person name="Que T.C."/>
            <person name="Du C.H."/>
            <person name="Zhou Y.H."/>
            <person name="Cheng J.X."/>
            <person name="Dai P.F."/>
            <person name="Guo W.B."/>
            <person name="Han X.H."/>
            <person name="Huang E.J."/>
            <person name="Li L.F."/>
            <person name="Wei W."/>
            <person name="Gao Y.C."/>
            <person name="Liu J.Z."/>
            <person name="Shao H.Z."/>
            <person name="Wang X."/>
            <person name="Wang C.C."/>
            <person name="Yang T.C."/>
            <person name="Huo Q.B."/>
            <person name="Li W."/>
            <person name="Chen H.Y."/>
            <person name="Chen S.E."/>
            <person name="Zhou L.G."/>
            <person name="Ni X.B."/>
            <person name="Tian J.H."/>
            <person name="Sheng Y."/>
            <person name="Liu T."/>
            <person name="Pan Y.S."/>
            <person name="Xia L.Y."/>
            <person name="Li J."/>
            <person name="Zhao F."/>
            <person name="Cao W.C."/>
        </authorList>
    </citation>
    <scope>NUCLEOTIDE SEQUENCE</scope>
    <source>
        <strain evidence="11">Rsan-2018</strain>
    </source>
</reference>
<feature type="domain" description="C2H2-type" evidence="10">
    <location>
        <begin position="90"/>
        <end position="118"/>
    </location>
</feature>
<dbReference type="Proteomes" id="UP000821837">
    <property type="component" value="Chromosome 8"/>
</dbReference>
<reference evidence="11" key="2">
    <citation type="submission" date="2021-09" db="EMBL/GenBank/DDBJ databases">
        <authorList>
            <person name="Jia N."/>
            <person name="Wang J."/>
            <person name="Shi W."/>
            <person name="Du L."/>
            <person name="Sun Y."/>
            <person name="Zhan W."/>
            <person name="Jiang J."/>
            <person name="Wang Q."/>
            <person name="Zhang B."/>
            <person name="Ji P."/>
            <person name="Sakyi L.B."/>
            <person name="Cui X."/>
            <person name="Yuan T."/>
            <person name="Jiang B."/>
            <person name="Yang W."/>
            <person name="Lam T.T.-Y."/>
            <person name="Chang Q."/>
            <person name="Ding S."/>
            <person name="Wang X."/>
            <person name="Zhu J."/>
            <person name="Ruan X."/>
            <person name="Zhao L."/>
            <person name="Wei J."/>
            <person name="Que T."/>
            <person name="Du C."/>
            <person name="Cheng J."/>
            <person name="Dai P."/>
            <person name="Han X."/>
            <person name="Huang E."/>
            <person name="Gao Y."/>
            <person name="Liu J."/>
            <person name="Shao H."/>
            <person name="Ye R."/>
            <person name="Li L."/>
            <person name="Wei W."/>
            <person name="Wang X."/>
            <person name="Wang C."/>
            <person name="Huo Q."/>
            <person name="Li W."/>
            <person name="Guo W."/>
            <person name="Chen H."/>
            <person name="Chen S."/>
            <person name="Zhou L."/>
            <person name="Zhou L."/>
            <person name="Ni X."/>
            <person name="Tian J."/>
            <person name="Zhou Y."/>
            <person name="Sheng Y."/>
            <person name="Liu T."/>
            <person name="Pan Y."/>
            <person name="Xia L."/>
            <person name="Li J."/>
            <person name="Zhao F."/>
            <person name="Cao W."/>
        </authorList>
    </citation>
    <scope>NUCLEOTIDE SEQUENCE</scope>
    <source>
        <strain evidence="11">Rsan-2018</strain>
        <tissue evidence="11">Larvae</tissue>
    </source>
</reference>
<dbReference type="PROSITE" id="PS00028">
    <property type="entry name" value="ZINC_FINGER_C2H2_1"/>
    <property type="match status" value="2"/>
</dbReference>
<comment type="subcellular location">
    <subcellularLocation>
        <location evidence="1">Nucleus</location>
    </subcellularLocation>
</comment>
<dbReference type="PANTHER" id="PTHR47772:SF13">
    <property type="entry name" value="GASTRULA ZINC FINGER PROTEIN XLCGF49.1-LIKE-RELATED"/>
    <property type="match status" value="1"/>
</dbReference>
<evidence type="ECO:0000256" key="5">
    <source>
        <dbReference type="ARBA" id="ARBA00022833"/>
    </source>
</evidence>
<dbReference type="InterPro" id="IPR013087">
    <property type="entry name" value="Znf_C2H2_type"/>
</dbReference>
<keyword evidence="8" id="KW-0539">Nucleus</keyword>
<dbReference type="VEuPathDB" id="VectorBase:RSAN_057696"/>
<dbReference type="AlphaFoldDB" id="A0A9D4SPY2"/>
<evidence type="ECO:0000256" key="4">
    <source>
        <dbReference type="ARBA" id="ARBA00022771"/>
    </source>
</evidence>
<accession>A0A9D4SPY2</accession>
<evidence type="ECO:0000256" key="2">
    <source>
        <dbReference type="ARBA" id="ARBA00022723"/>
    </source>
</evidence>
<comment type="caution">
    <text evidence="11">The sequence shown here is derived from an EMBL/GenBank/DDBJ whole genome shotgun (WGS) entry which is preliminary data.</text>
</comment>
<dbReference type="InterPro" id="IPR050636">
    <property type="entry name" value="C2H2-ZF_domain-containing"/>
</dbReference>
<evidence type="ECO:0000256" key="9">
    <source>
        <dbReference type="PROSITE-ProRule" id="PRU00042"/>
    </source>
</evidence>
<keyword evidence="3" id="KW-0677">Repeat</keyword>
<dbReference type="SUPFAM" id="SSF57667">
    <property type="entry name" value="beta-beta-alpha zinc fingers"/>
    <property type="match status" value="3"/>
</dbReference>
<evidence type="ECO:0000256" key="7">
    <source>
        <dbReference type="ARBA" id="ARBA00023163"/>
    </source>
</evidence>
<sequence length="281" mass="31319">MEGDCQIKIDAETSYNVKRQNPPSGNVCFVLGPYGCGICSRSFEEVDALFSHAAACPWPEPFQCGLCSKPCTSWGVTRDHLAAHIKRGAEKCPLCGHTFGKHWTIQRHIQRHHIPIRPFVCNCCEGAFITKSDIHQHSRQCRARTHVIEKYLGSSEKCNSQVHSRLSTTVYKCSVCPSAFLDRLVIARHMRIHLNQVQQSLGAEGLKKHPFDYGNHKSYGAGPPKVKQGVQAFAECFIRIEVADKTTCCEAISKATQAEFTSSLVCSWTQCDDLEDSEDTS</sequence>
<name>A0A9D4SPY2_RHISA</name>
<gene>
    <name evidence="11" type="ORF">HPB52_008338</name>
</gene>
<evidence type="ECO:0000256" key="6">
    <source>
        <dbReference type="ARBA" id="ARBA00023015"/>
    </source>
</evidence>
<keyword evidence="12" id="KW-1185">Reference proteome</keyword>
<proteinExistence type="predicted"/>
<evidence type="ECO:0000313" key="11">
    <source>
        <dbReference type="EMBL" id="KAH7939201.1"/>
    </source>
</evidence>
<evidence type="ECO:0000256" key="1">
    <source>
        <dbReference type="ARBA" id="ARBA00004123"/>
    </source>
</evidence>
<dbReference type="PANTHER" id="PTHR47772">
    <property type="entry name" value="ZINC FINGER PROTEIN 200"/>
    <property type="match status" value="1"/>
</dbReference>
<dbReference type="PROSITE" id="PS50157">
    <property type="entry name" value="ZINC_FINGER_C2H2_2"/>
    <property type="match status" value="3"/>
</dbReference>
<keyword evidence="2" id="KW-0479">Metal-binding</keyword>
<dbReference type="InterPro" id="IPR036236">
    <property type="entry name" value="Znf_C2H2_sf"/>
</dbReference>
<keyword evidence="6" id="KW-0805">Transcription regulation</keyword>
<organism evidence="11 12">
    <name type="scientific">Rhipicephalus sanguineus</name>
    <name type="common">Brown dog tick</name>
    <name type="synonym">Ixodes sanguineus</name>
    <dbReference type="NCBI Taxonomy" id="34632"/>
    <lineage>
        <taxon>Eukaryota</taxon>
        <taxon>Metazoa</taxon>
        <taxon>Ecdysozoa</taxon>
        <taxon>Arthropoda</taxon>
        <taxon>Chelicerata</taxon>
        <taxon>Arachnida</taxon>
        <taxon>Acari</taxon>
        <taxon>Parasitiformes</taxon>
        <taxon>Ixodida</taxon>
        <taxon>Ixodoidea</taxon>
        <taxon>Ixodidae</taxon>
        <taxon>Rhipicephalinae</taxon>
        <taxon>Rhipicephalus</taxon>
        <taxon>Rhipicephalus</taxon>
    </lineage>
</organism>
<evidence type="ECO:0000259" key="10">
    <source>
        <dbReference type="PROSITE" id="PS50157"/>
    </source>
</evidence>
<keyword evidence="4 9" id="KW-0863">Zinc-finger</keyword>
<keyword evidence="7" id="KW-0804">Transcription</keyword>
<feature type="domain" description="C2H2-type" evidence="10">
    <location>
        <begin position="171"/>
        <end position="198"/>
    </location>
</feature>
<dbReference type="GO" id="GO:0008270">
    <property type="term" value="F:zinc ion binding"/>
    <property type="evidence" value="ECO:0007669"/>
    <property type="project" value="UniProtKB-KW"/>
</dbReference>
<dbReference type="Gene3D" id="3.30.160.60">
    <property type="entry name" value="Classic Zinc Finger"/>
    <property type="match status" value="2"/>
</dbReference>
<dbReference type="GO" id="GO:0005634">
    <property type="term" value="C:nucleus"/>
    <property type="evidence" value="ECO:0007669"/>
    <property type="project" value="UniProtKB-SubCell"/>
</dbReference>
<evidence type="ECO:0000313" key="12">
    <source>
        <dbReference type="Proteomes" id="UP000821837"/>
    </source>
</evidence>
<evidence type="ECO:0000256" key="8">
    <source>
        <dbReference type="ARBA" id="ARBA00023242"/>
    </source>
</evidence>
<keyword evidence="5" id="KW-0862">Zinc</keyword>